<feature type="region of interest" description="Disordered" evidence="4">
    <location>
        <begin position="253"/>
        <end position="303"/>
    </location>
</feature>
<dbReference type="PROSITE" id="PS00086">
    <property type="entry name" value="CYTOCHROME_P450"/>
    <property type="match status" value="1"/>
</dbReference>
<reference evidence="5 6" key="1">
    <citation type="journal article" date="2021" name="Comput. Struct. Biotechnol. J.">
        <title>De novo genome assembly of the potent medicinal plant Rehmannia glutinosa using nanopore technology.</title>
        <authorList>
            <person name="Ma L."/>
            <person name="Dong C."/>
            <person name="Song C."/>
            <person name="Wang X."/>
            <person name="Zheng X."/>
            <person name="Niu Y."/>
            <person name="Chen S."/>
            <person name="Feng W."/>
        </authorList>
    </citation>
    <scope>NUCLEOTIDE SEQUENCE [LARGE SCALE GENOMIC DNA]</scope>
    <source>
        <strain evidence="5">DH-2019</strain>
    </source>
</reference>
<dbReference type="InterPro" id="IPR036691">
    <property type="entry name" value="Endo/exonu/phosph_ase_sf"/>
</dbReference>
<accession>A0ABR0XQU4</accession>
<evidence type="ECO:0000256" key="4">
    <source>
        <dbReference type="SAM" id="MobiDB-lite"/>
    </source>
</evidence>
<keyword evidence="3" id="KW-0408">Iron</keyword>
<keyword evidence="6" id="KW-1185">Reference proteome</keyword>
<keyword evidence="2 3" id="KW-0560">Oxidoreductase</keyword>
<sequence>MERCILEGYEIQPKTVVYINTWAIASDPEYWENPHEFLPERFFNSDIDVKGQDFEVIPFGSGRRMCPGMFMGLTNVELTVANLLYSFDWELPTGIREEDVDTDVLPGIAMHKKNPLLLEIPMDLDMQPNGTELDNPPPLNLEEFPPFQSKSGPSTPIHEHQNTHTEPQPFFHPKSFTEIVTKATTQTTNSVLFEHTSPIGSVIVQDNKEILCFSNSELDLLAKKWELALVGCAHTGHDLSQCYIVGNAPRPVKAPIPNPSPGKDKSSEVPSPSQNITHSSPQVVETESGQHTTPPHKTLTHVVSPDLIPSHDTLTQVSVDQHTSKLPTPQEIRRQRTGKQPMVDIPMEVDIATLSNSFSILQPLEDREHPPINSESSSGLLPPDTVQEEQGTRKQLALHKRGISRIGSNTNRHLDLEEFGQMVSDSGIIDIGYEGDNMHTWSRCGLQERLDRIFINHTWADNFPKSSVQHLPRANSDHAPLFFQDSLSTHKPHVSFRYMNMWARYHSFLPTIQQTWDSPTSLSGLLNLQCKLLRVKNKLIWWNKNIFGNIFDKVSQAHDQVASAERAYDSNPSPTLLIELNHAKAALTLATKIEEEFWHQNPLANGLLKGI</sequence>
<dbReference type="PANTHER" id="PTHR47952:SF3">
    <property type="entry name" value="CYTOCHROME P450 71B3-LIKE"/>
    <property type="match status" value="1"/>
</dbReference>
<evidence type="ECO:0000313" key="6">
    <source>
        <dbReference type="Proteomes" id="UP001318860"/>
    </source>
</evidence>
<evidence type="ECO:0000313" key="5">
    <source>
        <dbReference type="EMBL" id="KAK6161575.1"/>
    </source>
</evidence>
<feature type="compositionally biased region" description="Polar residues" evidence="4">
    <location>
        <begin position="268"/>
        <end position="295"/>
    </location>
</feature>
<dbReference type="InterPro" id="IPR017972">
    <property type="entry name" value="Cyt_P450_CS"/>
</dbReference>
<dbReference type="SUPFAM" id="SSF48264">
    <property type="entry name" value="Cytochrome P450"/>
    <property type="match status" value="1"/>
</dbReference>
<feature type="region of interest" description="Disordered" evidence="4">
    <location>
        <begin position="367"/>
        <end position="394"/>
    </location>
</feature>
<dbReference type="PRINTS" id="PR00463">
    <property type="entry name" value="EP450I"/>
</dbReference>
<dbReference type="Gene3D" id="1.10.630.10">
    <property type="entry name" value="Cytochrome P450"/>
    <property type="match status" value="1"/>
</dbReference>
<evidence type="ECO:0000256" key="2">
    <source>
        <dbReference type="ARBA" id="ARBA00023002"/>
    </source>
</evidence>
<name>A0ABR0XQU4_REHGL</name>
<dbReference type="Proteomes" id="UP001318860">
    <property type="component" value="Unassembled WGS sequence"/>
</dbReference>
<evidence type="ECO:0000256" key="3">
    <source>
        <dbReference type="RuleBase" id="RU000461"/>
    </source>
</evidence>
<dbReference type="Pfam" id="PF00067">
    <property type="entry name" value="p450"/>
    <property type="match status" value="1"/>
</dbReference>
<dbReference type="SUPFAM" id="SSF56219">
    <property type="entry name" value="DNase I-like"/>
    <property type="match status" value="1"/>
</dbReference>
<feature type="region of interest" description="Disordered" evidence="4">
    <location>
        <begin position="319"/>
        <end position="340"/>
    </location>
</feature>
<dbReference type="InterPro" id="IPR001128">
    <property type="entry name" value="Cyt_P450"/>
</dbReference>
<dbReference type="InterPro" id="IPR002401">
    <property type="entry name" value="Cyt_P450_E_grp-I"/>
</dbReference>
<proteinExistence type="inferred from homology"/>
<comment type="caution">
    <text evidence="5">The sequence shown here is derived from an EMBL/GenBank/DDBJ whole genome shotgun (WGS) entry which is preliminary data.</text>
</comment>
<keyword evidence="3" id="KW-0503">Monooxygenase</keyword>
<protein>
    <submittedName>
        <fullName evidence="5">Uncharacterized protein</fullName>
    </submittedName>
</protein>
<comment type="similarity">
    <text evidence="3">Belongs to the cytochrome P450 family.</text>
</comment>
<dbReference type="Gene3D" id="3.60.10.10">
    <property type="entry name" value="Endonuclease/exonuclease/phosphatase"/>
    <property type="match status" value="1"/>
</dbReference>
<feature type="region of interest" description="Disordered" evidence="4">
    <location>
        <begin position="149"/>
        <end position="170"/>
    </location>
</feature>
<comment type="subcellular location">
    <subcellularLocation>
        <location evidence="1">Membrane</location>
        <topology evidence="1">Single-pass membrane protein</topology>
    </subcellularLocation>
</comment>
<evidence type="ECO:0000256" key="1">
    <source>
        <dbReference type="ARBA" id="ARBA00004167"/>
    </source>
</evidence>
<dbReference type="EMBL" id="JABTTQ020000003">
    <property type="protein sequence ID" value="KAK6161575.1"/>
    <property type="molecule type" value="Genomic_DNA"/>
</dbReference>
<keyword evidence="3" id="KW-0349">Heme</keyword>
<organism evidence="5 6">
    <name type="scientific">Rehmannia glutinosa</name>
    <name type="common">Chinese foxglove</name>
    <dbReference type="NCBI Taxonomy" id="99300"/>
    <lineage>
        <taxon>Eukaryota</taxon>
        <taxon>Viridiplantae</taxon>
        <taxon>Streptophyta</taxon>
        <taxon>Embryophyta</taxon>
        <taxon>Tracheophyta</taxon>
        <taxon>Spermatophyta</taxon>
        <taxon>Magnoliopsida</taxon>
        <taxon>eudicotyledons</taxon>
        <taxon>Gunneridae</taxon>
        <taxon>Pentapetalae</taxon>
        <taxon>asterids</taxon>
        <taxon>lamiids</taxon>
        <taxon>Lamiales</taxon>
        <taxon>Orobanchaceae</taxon>
        <taxon>Rehmannieae</taxon>
        <taxon>Rehmannia</taxon>
    </lineage>
</organism>
<dbReference type="PANTHER" id="PTHR47952">
    <property type="entry name" value="TRYPTAMINE 5-HYDROXYLASE"/>
    <property type="match status" value="1"/>
</dbReference>
<dbReference type="InterPro" id="IPR036396">
    <property type="entry name" value="Cyt_P450_sf"/>
</dbReference>
<gene>
    <name evidence="5" type="ORF">DH2020_004956</name>
</gene>
<keyword evidence="3" id="KW-0479">Metal-binding</keyword>